<keyword evidence="3" id="KW-1185">Reference proteome</keyword>
<feature type="non-terminal residue" evidence="2">
    <location>
        <position position="1"/>
    </location>
</feature>
<sequence length="65" mass="7812">SVTERGQFGAEKWFFVRRSLWRILFRGKNKFKNCGWQPEERSHQPRKQIVRCSGAPTGRFRQQES</sequence>
<dbReference type="Proteomes" id="UP001562425">
    <property type="component" value="Unassembled WGS sequence"/>
</dbReference>
<organism evidence="2 3">
    <name type="scientific">Culex pipiens pipiens</name>
    <name type="common">Northern house mosquito</name>
    <dbReference type="NCBI Taxonomy" id="38569"/>
    <lineage>
        <taxon>Eukaryota</taxon>
        <taxon>Metazoa</taxon>
        <taxon>Ecdysozoa</taxon>
        <taxon>Arthropoda</taxon>
        <taxon>Hexapoda</taxon>
        <taxon>Insecta</taxon>
        <taxon>Pterygota</taxon>
        <taxon>Neoptera</taxon>
        <taxon>Endopterygota</taxon>
        <taxon>Diptera</taxon>
        <taxon>Nematocera</taxon>
        <taxon>Culicoidea</taxon>
        <taxon>Culicidae</taxon>
        <taxon>Culicinae</taxon>
        <taxon>Culicini</taxon>
        <taxon>Culex</taxon>
        <taxon>Culex</taxon>
    </lineage>
</organism>
<protein>
    <submittedName>
        <fullName evidence="2">Uncharacterized protein</fullName>
    </submittedName>
</protein>
<name>A0ABD1CK70_CULPP</name>
<dbReference type="EMBL" id="JBEHCU010011421">
    <property type="protein sequence ID" value="KAL1376753.1"/>
    <property type="molecule type" value="Genomic_DNA"/>
</dbReference>
<proteinExistence type="predicted"/>
<feature type="region of interest" description="Disordered" evidence="1">
    <location>
        <begin position="36"/>
        <end position="65"/>
    </location>
</feature>
<accession>A0ABD1CK70</accession>
<reference evidence="2 3" key="1">
    <citation type="submission" date="2024-05" db="EMBL/GenBank/DDBJ databases">
        <title>Culex pipiens pipiens assembly and annotation.</title>
        <authorList>
            <person name="Alout H."/>
            <person name="Durand T."/>
        </authorList>
    </citation>
    <scope>NUCLEOTIDE SEQUENCE [LARGE SCALE GENOMIC DNA]</scope>
    <source>
        <strain evidence="2">HA-2024</strain>
        <tissue evidence="2">Whole body</tissue>
    </source>
</reference>
<comment type="caution">
    <text evidence="2">The sequence shown here is derived from an EMBL/GenBank/DDBJ whole genome shotgun (WGS) entry which is preliminary data.</text>
</comment>
<feature type="non-terminal residue" evidence="2">
    <location>
        <position position="65"/>
    </location>
</feature>
<dbReference type="AlphaFoldDB" id="A0ABD1CK70"/>
<evidence type="ECO:0000256" key="1">
    <source>
        <dbReference type="SAM" id="MobiDB-lite"/>
    </source>
</evidence>
<gene>
    <name evidence="2" type="ORF">pipiens_020341</name>
</gene>
<evidence type="ECO:0000313" key="2">
    <source>
        <dbReference type="EMBL" id="KAL1376753.1"/>
    </source>
</evidence>
<evidence type="ECO:0000313" key="3">
    <source>
        <dbReference type="Proteomes" id="UP001562425"/>
    </source>
</evidence>